<gene>
    <name evidence="5" type="primary">recX</name>
    <name evidence="7" type="ORF">HMPREF0080_00239</name>
</gene>
<reference evidence="7 8" key="1">
    <citation type="submission" date="2011-08" db="EMBL/GenBank/DDBJ databases">
        <authorList>
            <person name="Weinstock G."/>
            <person name="Sodergren E."/>
            <person name="Clifton S."/>
            <person name="Fulton L."/>
            <person name="Fulton B."/>
            <person name="Courtney L."/>
            <person name="Fronick C."/>
            <person name="Harrison M."/>
            <person name="Strong C."/>
            <person name="Farmer C."/>
            <person name="Delahaunty K."/>
            <person name="Markovic C."/>
            <person name="Hall O."/>
            <person name="Minx P."/>
            <person name="Tomlinson C."/>
            <person name="Mitreva M."/>
            <person name="Hou S."/>
            <person name="Chen J."/>
            <person name="Wollam A."/>
            <person name="Pepin K.H."/>
            <person name="Johnson M."/>
            <person name="Bhonagiri V."/>
            <person name="Zhang X."/>
            <person name="Suruliraj S."/>
            <person name="Warren W."/>
            <person name="Chinwalla A."/>
            <person name="Mardis E.R."/>
            <person name="Wilson R.K."/>
        </authorList>
    </citation>
    <scope>NUCLEOTIDE SEQUENCE [LARGE SCALE GENOMIC DNA]</scope>
    <source>
        <strain evidence="7 8">F0357</strain>
    </source>
</reference>
<evidence type="ECO:0000313" key="7">
    <source>
        <dbReference type="EMBL" id="EHM43364.1"/>
    </source>
</evidence>
<dbReference type="InterPro" id="IPR036388">
    <property type="entry name" value="WH-like_DNA-bd_sf"/>
</dbReference>
<organism evidence="7 8">
    <name type="scientific">Anaeroglobus geminatus F0357</name>
    <dbReference type="NCBI Taxonomy" id="861450"/>
    <lineage>
        <taxon>Bacteria</taxon>
        <taxon>Bacillati</taxon>
        <taxon>Bacillota</taxon>
        <taxon>Negativicutes</taxon>
        <taxon>Veillonellales</taxon>
        <taxon>Veillonellaceae</taxon>
        <taxon>Anaeroglobus</taxon>
    </lineage>
</organism>
<evidence type="ECO:0000256" key="1">
    <source>
        <dbReference type="ARBA" id="ARBA00004496"/>
    </source>
</evidence>
<evidence type="ECO:0000256" key="4">
    <source>
        <dbReference type="ARBA" id="ARBA00022490"/>
    </source>
</evidence>
<sequence length="151" mass="17656">MMTPNKTMEYKECYGAALRLLNVRFLSENELRRKLLRRGMPEAVIDEVVEKLKEERFIDDERLAEAVYRYYVKKAQYGHAYICNRLRLRDLSVPDEREPFDETVTALALTRKTFKNGGADQRKIARFLQNRGFSITAVQAVLADFVTLTEE</sequence>
<dbReference type="InterPro" id="IPR003783">
    <property type="entry name" value="Regulatory_RecX"/>
</dbReference>
<evidence type="ECO:0000256" key="5">
    <source>
        <dbReference type="HAMAP-Rule" id="MF_01114"/>
    </source>
</evidence>
<dbReference type="EMBL" id="AGCJ01000009">
    <property type="protein sequence ID" value="EHM43364.1"/>
    <property type="molecule type" value="Genomic_DNA"/>
</dbReference>
<dbReference type="PANTHER" id="PTHR33602:SF1">
    <property type="entry name" value="REGULATORY PROTEIN RECX FAMILY PROTEIN"/>
    <property type="match status" value="1"/>
</dbReference>
<dbReference type="InterPro" id="IPR053926">
    <property type="entry name" value="RecX_HTH_1st"/>
</dbReference>
<dbReference type="STRING" id="861450.HMPREF0080_00239"/>
<dbReference type="PANTHER" id="PTHR33602">
    <property type="entry name" value="REGULATORY PROTEIN RECX FAMILY PROTEIN"/>
    <property type="match status" value="1"/>
</dbReference>
<comment type="caution">
    <text evidence="7">The sequence shown here is derived from an EMBL/GenBank/DDBJ whole genome shotgun (WGS) entry which is preliminary data.</text>
</comment>
<dbReference type="PATRIC" id="fig|861450.3.peg.226"/>
<dbReference type="HOGENOM" id="CLU_066607_3_3_9"/>
<feature type="domain" description="RecX first three-helical" evidence="6">
    <location>
        <begin position="13"/>
        <end position="52"/>
    </location>
</feature>
<dbReference type="HAMAP" id="MF_01114">
    <property type="entry name" value="RecX"/>
    <property type="match status" value="1"/>
</dbReference>
<keyword evidence="8" id="KW-1185">Reference proteome</keyword>
<dbReference type="Pfam" id="PF21982">
    <property type="entry name" value="RecX_HTH1"/>
    <property type="match status" value="1"/>
</dbReference>
<dbReference type="GO" id="GO:0005737">
    <property type="term" value="C:cytoplasm"/>
    <property type="evidence" value="ECO:0007669"/>
    <property type="project" value="UniProtKB-SubCell"/>
</dbReference>
<evidence type="ECO:0000313" key="8">
    <source>
        <dbReference type="Proteomes" id="UP000005481"/>
    </source>
</evidence>
<comment type="subcellular location">
    <subcellularLocation>
        <location evidence="1 5">Cytoplasm</location>
    </subcellularLocation>
</comment>
<dbReference type="Proteomes" id="UP000005481">
    <property type="component" value="Unassembled WGS sequence"/>
</dbReference>
<comment type="similarity">
    <text evidence="2 5">Belongs to the RecX family.</text>
</comment>
<accession>G9YF29</accession>
<dbReference type="GO" id="GO:0006282">
    <property type="term" value="P:regulation of DNA repair"/>
    <property type="evidence" value="ECO:0007669"/>
    <property type="project" value="UniProtKB-UniRule"/>
</dbReference>
<name>G9YF29_9FIRM</name>
<protein>
    <recommendedName>
        <fullName evidence="3 5">Regulatory protein RecX</fullName>
    </recommendedName>
</protein>
<evidence type="ECO:0000259" key="6">
    <source>
        <dbReference type="Pfam" id="PF21982"/>
    </source>
</evidence>
<evidence type="ECO:0000256" key="2">
    <source>
        <dbReference type="ARBA" id="ARBA00009695"/>
    </source>
</evidence>
<keyword evidence="4 5" id="KW-0963">Cytoplasm</keyword>
<dbReference type="Gene3D" id="1.10.10.10">
    <property type="entry name" value="Winged helix-like DNA-binding domain superfamily/Winged helix DNA-binding domain"/>
    <property type="match status" value="2"/>
</dbReference>
<comment type="function">
    <text evidence="5">Modulates RecA activity.</text>
</comment>
<dbReference type="eggNOG" id="COG2137">
    <property type="taxonomic scope" value="Bacteria"/>
</dbReference>
<evidence type="ECO:0000256" key="3">
    <source>
        <dbReference type="ARBA" id="ARBA00018111"/>
    </source>
</evidence>
<dbReference type="AlphaFoldDB" id="G9YF29"/>
<proteinExistence type="inferred from homology"/>